<dbReference type="InterPro" id="IPR050109">
    <property type="entry name" value="HTH-type_TetR-like_transc_reg"/>
</dbReference>
<proteinExistence type="predicted"/>
<name>A0A543FGC1_9NOCA</name>
<evidence type="ECO:0000259" key="5">
    <source>
        <dbReference type="PROSITE" id="PS50977"/>
    </source>
</evidence>
<evidence type="ECO:0000313" key="6">
    <source>
        <dbReference type="EMBL" id="TQM32913.1"/>
    </source>
</evidence>
<comment type="caution">
    <text evidence="6">The sequence shown here is derived from an EMBL/GenBank/DDBJ whole genome shotgun (WGS) entry which is preliminary data.</text>
</comment>
<feature type="DNA-binding region" description="H-T-H motif" evidence="4">
    <location>
        <begin position="25"/>
        <end position="44"/>
    </location>
</feature>
<evidence type="ECO:0000313" key="7">
    <source>
        <dbReference type="Proteomes" id="UP000316331"/>
    </source>
</evidence>
<dbReference type="PRINTS" id="PR00455">
    <property type="entry name" value="HTHTETR"/>
</dbReference>
<feature type="domain" description="HTH tetR-type" evidence="5">
    <location>
        <begin position="3"/>
        <end position="62"/>
    </location>
</feature>
<protein>
    <submittedName>
        <fullName evidence="6">TetR family transcriptional regulator</fullName>
    </submittedName>
</protein>
<evidence type="ECO:0000256" key="2">
    <source>
        <dbReference type="ARBA" id="ARBA00023125"/>
    </source>
</evidence>
<dbReference type="SUPFAM" id="SSF48498">
    <property type="entry name" value="Tetracyclin repressor-like, C-terminal domain"/>
    <property type="match status" value="1"/>
</dbReference>
<dbReference type="InterPro" id="IPR009057">
    <property type="entry name" value="Homeodomain-like_sf"/>
</dbReference>
<dbReference type="Proteomes" id="UP000316331">
    <property type="component" value="Unassembled WGS sequence"/>
</dbReference>
<dbReference type="PANTHER" id="PTHR30055:SF234">
    <property type="entry name" value="HTH-TYPE TRANSCRIPTIONAL REGULATOR BETI"/>
    <property type="match status" value="1"/>
</dbReference>
<dbReference type="Gene3D" id="1.10.357.10">
    <property type="entry name" value="Tetracycline Repressor, domain 2"/>
    <property type="match status" value="1"/>
</dbReference>
<keyword evidence="7" id="KW-1185">Reference proteome</keyword>
<keyword evidence="1" id="KW-0805">Transcription regulation</keyword>
<sequence length="192" mass="20232">MPPSARDRLVAATIKLTREHGGQITTAQIAREAGCSEGNIFKQFGSKSALLTTALCEELPRIAIADSVAAVGSGDLDKNLRDLLSALIEFQGSALPLMAVLLSDPALRAEYQQVSGKQGTGPQLAVDRIADYLRAEQELGRLRGDLDADAAAVLLLGAAQNLALTELATGSPRQTDRLLPDVATLLTTSLTR</sequence>
<dbReference type="PROSITE" id="PS50977">
    <property type="entry name" value="HTH_TETR_2"/>
    <property type="match status" value="1"/>
</dbReference>
<dbReference type="Pfam" id="PF00440">
    <property type="entry name" value="TetR_N"/>
    <property type="match status" value="1"/>
</dbReference>
<dbReference type="EMBL" id="VFPG01000001">
    <property type="protein sequence ID" value="TQM32913.1"/>
    <property type="molecule type" value="Genomic_DNA"/>
</dbReference>
<dbReference type="SUPFAM" id="SSF46689">
    <property type="entry name" value="Homeodomain-like"/>
    <property type="match status" value="1"/>
</dbReference>
<dbReference type="GO" id="GO:0003700">
    <property type="term" value="F:DNA-binding transcription factor activity"/>
    <property type="evidence" value="ECO:0007669"/>
    <property type="project" value="TreeGrafter"/>
</dbReference>
<keyword evidence="3" id="KW-0804">Transcription</keyword>
<dbReference type="InterPro" id="IPR036271">
    <property type="entry name" value="Tet_transcr_reg_TetR-rel_C_sf"/>
</dbReference>
<dbReference type="GO" id="GO:0000976">
    <property type="term" value="F:transcription cis-regulatory region binding"/>
    <property type="evidence" value="ECO:0007669"/>
    <property type="project" value="TreeGrafter"/>
</dbReference>
<reference evidence="6 7" key="1">
    <citation type="submission" date="2019-06" db="EMBL/GenBank/DDBJ databases">
        <title>Sequencing the genomes of 1000 actinobacteria strains.</title>
        <authorList>
            <person name="Klenk H.-P."/>
        </authorList>
    </citation>
    <scope>NUCLEOTIDE SEQUENCE [LARGE SCALE GENOMIC DNA]</scope>
    <source>
        <strain evidence="6 7">DSM 103495</strain>
    </source>
</reference>
<dbReference type="PANTHER" id="PTHR30055">
    <property type="entry name" value="HTH-TYPE TRANSCRIPTIONAL REGULATOR RUTR"/>
    <property type="match status" value="1"/>
</dbReference>
<dbReference type="RefSeq" id="WP_185757138.1">
    <property type="nucleotide sequence ID" value="NZ_VFPG01000001.1"/>
</dbReference>
<evidence type="ECO:0000256" key="3">
    <source>
        <dbReference type="ARBA" id="ARBA00023163"/>
    </source>
</evidence>
<keyword evidence="2 4" id="KW-0238">DNA-binding</keyword>
<dbReference type="AlphaFoldDB" id="A0A543FGC1"/>
<gene>
    <name evidence="6" type="ORF">FB390_4616</name>
</gene>
<accession>A0A543FGC1</accession>
<evidence type="ECO:0000256" key="1">
    <source>
        <dbReference type="ARBA" id="ARBA00023015"/>
    </source>
</evidence>
<evidence type="ECO:0000256" key="4">
    <source>
        <dbReference type="PROSITE-ProRule" id="PRU00335"/>
    </source>
</evidence>
<dbReference type="InterPro" id="IPR001647">
    <property type="entry name" value="HTH_TetR"/>
</dbReference>
<organism evidence="6 7">
    <name type="scientific">Nocardia bhagyanarayanae</name>
    <dbReference type="NCBI Taxonomy" id="1215925"/>
    <lineage>
        <taxon>Bacteria</taxon>
        <taxon>Bacillati</taxon>
        <taxon>Actinomycetota</taxon>
        <taxon>Actinomycetes</taxon>
        <taxon>Mycobacteriales</taxon>
        <taxon>Nocardiaceae</taxon>
        <taxon>Nocardia</taxon>
    </lineage>
</organism>